<dbReference type="AlphaFoldDB" id="A0A378QRE1"/>
<reference evidence="1 2" key="1">
    <citation type="submission" date="2018-06" db="EMBL/GenBank/DDBJ databases">
        <authorList>
            <consortium name="Pathogen Informatics"/>
            <person name="Doyle S."/>
        </authorList>
    </citation>
    <scope>NUCLEOTIDE SEQUENCE [LARGE SCALE GENOMIC DNA]</scope>
    <source>
        <strain evidence="1 2">NCTC11012</strain>
    </source>
</reference>
<organism evidence="1 2">
    <name type="scientific">Moraxella equi</name>
    <dbReference type="NCBI Taxonomy" id="60442"/>
    <lineage>
        <taxon>Bacteria</taxon>
        <taxon>Pseudomonadati</taxon>
        <taxon>Pseudomonadota</taxon>
        <taxon>Gammaproteobacteria</taxon>
        <taxon>Moraxellales</taxon>
        <taxon>Moraxellaceae</taxon>
        <taxon>Moraxella</taxon>
    </lineage>
</organism>
<name>A0A378QRE1_9GAMM</name>
<dbReference type="Proteomes" id="UP000254618">
    <property type="component" value="Unassembled WGS sequence"/>
</dbReference>
<accession>A0A378QRE1</accession>
<evidence type="ECO:0000313" key="2">
    <source>
        <dbReference type="Proteomes" id="UP000254618"/>
    </source>
</evidence>
<dbReference type="EMBL" id="UGQF01000001">
    <property type="protein sequence ID" value="STZ03447.1"/>
    <property type="molecule type" value="Genomic_DNA"/>
</dbReference>
<gene>
    <name evidence="1" type="ORF">NCTC11012_01695</name>
</gene>
<sequence length="53" mass="6416">MTQTYNLDWVINKFQSHPNLKFLYFWGHTPKSNGQMSMPVLVNGMIRRLWWAM</sequence>
<protein>
    <submittedName>
        <fullName evidence="1">Uncharacterized protein</fullName>
    </submittedName>
</protein>
<proteinExistence type="predicted"/>
<evidence type="ECO:0000313" key="1">
    <source>
        <dbReference type="EMBL" id="STZ03447.1"/>
    </source>
</evidence>